<keyword evidence="2" id="KW-1185">Reference proteome</keyword>
<dbReference type="Proteomes" id="UP000008694">
    <property type="component" value="Unassembled WGS sequence"/>
</dbReference>
<dbReference type="EMBL" id="GL348718">
    <property type="protein sequence ID" value="EFH48630.1"/>
    <property type="molecule type" value="Genomic_DNA"/>
</dbReference>
<gene>
    <name evidence="1" type="ORF">ARALYDRAFT_662866</name>
</gene>
<name>D7M8B8_ARALL</name>
<dbReference type="HOGENOM" id="CLU_2834610_0_0_1"/>
<organism evidence="2">
    <name type="scientific">Arabidopsis lyrata subsp. lyrata</name>
    <name type="common">Lyre-leaved rock-cress</name>
    <dbReference type="NCBI Taxonomy" id="81972"/>
    <lineage>
        <taxon>Eukaryota</taxon>
        <taxon>Viridiplantae</taxon>
        <taxon>Streptophyta</taxon>
        <taxon>Embryophyta</taxon>
        <taxon>Tracheophyta</taxon>
        <taxon>Spermatophyta</taxon>
        <taxon>Magnoliopsida</taxon>
        <taxon>eudicotyledons</taxon>
        <taxon>Gunneridae</taxon>
        <taxon>Pentapetalae</taxon>
        <taxon>rosids</taxon>
        <taxon>malvids</taxon>
        <taxon>Brassicales</taxon>
        <taxon>Brassicaceae</taxon>
        <taxon>Camelineae</taxon>
        <taxon>Arabidopsis</taxon>
    </lineage>
</organism>
<evidence type="ECO:0000313" key="2">
    <source>
        <dbReference type="Proteomes" id="UP000008694"/>
    </source>
</evidence>
<proteinExistence type="predicted"/>
<protein>
    <submittedName>
        <fullName evidence="1">Predicted protein</fullName>
    </submittedName>
</protein>
<reference evidence="2" key="1">
    <citation type="journal article" date="2011" name="Nat. Genet.">
        <title>The Arabidopsis lyrata genome sequence and the basis of rapid genome size change.</title>
        <authorList>
            <person name="Hu T.T."/>
            <person name="Pattyn P."/>
            <person name="Bakker E.G."/>
            <person name="Cao J."/>
            <person name="Cheng J.-F."/>
            <person name="Clark R.M."/>
            <person name="Fahlgren N."/>
            <person name="Fawcett J.A."/>
            <person name="Grimwood J."/>
            <person name="Gundlach H."/>
            <person name="Haberer G."/>
            <person name="Hollister J.D."/>
            <person name="Ossowski S."/>
            <person name="Ottilar R.P."/>
            <person name="Salamov A.A."/>
            <person name="Schneeberger K."/>
            <person name="Spannagl M."/>
            <person name="Wang X."/>
            <person name="Yang L."/>
            <person name="Nasrallah M.E."/>
            <person name="Bergelson J."/>
            <person name="Carrington J.C."/>
            <person name="Gaut B.S."/>
            <person name="Schmutz J."/>
            <person name="Mayer K.F.X."/>
            <person name="Van de Peer Y."/>
            <person name="Grigoriev I.V."/>
            <person name="Nordborg M."/>
            <person name="Weigel D."/>
            <person name="Guo Y.-L."/>
        </authorList>
    </citation>
    <scope>NUCLEOTIDE SEQUENCE [LARGE SCALE GENOMIC DNA]</scope>
    <source>
        <strain evidence="2">cv. MN47</strain>
    </source>
</reference>
<evidence type="ECO:0000313" key="1">
    <source>
        <dbReference type="EMBL" id="EFH48630.1"/>
    </source>
</evidence>
<accession>D7M8B8</accession>
<sequence length="66" mass="7717">MENMNDGNKNREDGGIEGFAVKPRRFENWKILSERSLSEICRNMVSRYRLNLSLSLTATREQARLN</sequence>
<dbReference type="Gramene" id="Al_scaffold_0006_2931">
    <property type="protein sequence ID" value="Al_scaffold_0006_2931"/>
    <property type="gene ID" value="Al_scaffold_0006_2931"/>
</dbReference>
<dbReference type="AlphaFoldDB" id="D7M8B8"/>